<evidence type="ECO:0000313" key="2">
    <source>
        <dbReference type="Proteomes" id="UP000478052"/>
    </source>
</evidence>
<dbReference type="Proteomes" id="UP000478052">
    <property type="component" value="Unassembled WGS sequence"/>
</dbReference>
<accession>A0A6G0Z582</accession>
<organism evidence="1 2">
    <name type="scientific">Aphis craccivora</name>
    <name type="common">Cowpea aphid</name>
    <dbReference type="NCBI Taxonomy" id="307492"/>
    <lineage>
        <taxon>Eukaryota</taxon>
        <taxon>Metazoa</taxon>
        <taxon>Ecdysozoa</taxon>
        <taxon>Arthropoda</taxon>
        <taxon>Hexapoda</taxon>
        <taxon>Insecta</taxon>
        <taxon>Pterygota</taxon>
        <taxon>Neoptera</taxon>
        <taxon>Paraneoptera</taxon>
        <taxon>Hemiptera</taxon>
        <taxon>Sternorrhyncha</taxon>
        <taxon>Aphidomorpha</taxon>
        <taxon>Aphidoidea</taxon>
        <taxon>Aphididae</taxon>
        <taxon>Aphidini</taxon>
        <taxon>Aphis</taxon>
        <taxon>Aphis</taxon>
    </lineage>
</organism>
<dbReference type="AlphaFoldDB" id="A0A6G0Z582"/>
<keyword evidence="2" id="KW-1185">Reference proteome</keyword>
<dbReference type="OrthoDB" id="6596289at2759"/>
<evidence type="ECO:0000313" key="1">
    <source>
        <dbReference type="EMBL" id="KAF0765790.1"/>
    </source>
</evidence>
<dbReference type="EMBL" id="VUJU01001323">
    <property type="protein sequence ID" value="KAF0765790.1"/>
    <property type="molecule type" value="Genomic_DNA"/>
</dbReference>
<comment type="caution">
    <text evidence="1">The sequence shown here is derived from an EMBL/GenBank/DDBJ whole genome shotgun (WGS) entry which is preliminary data.</text>
</comment>
<sequence length="59" mass="6794">MKSTIGHLYRHIIRDEVTCVQYLKDRGLLLADNLMTCIKVKDGVVCNGQLVEYLRNSKK</sequence>
<proteinExistence type="predicted"/>
<reference evidence="1 2" key="1">
    <citation type="submission" date="2019-08" db="EMBL/GenBank/DDBJ databases">
        <title>Whole genome of Aphis craccivora.</title>
        <authorList>
            <person name="Voronova N.V."/>
            <person name="Shulinski R.S."/>
            <person name="Bandarenka Y.V."/>
            <person name="Zhorov D.G."/>
            <person name="Warner D."/>
        </authorList>
    </citation>
    <scope>NUCLEOTIDE SEQUENCE [LARGE SCALE GENOMIC DNA]</scope>
    <source>
        <strain evidence="1">180601</strain>
        <tissue evidence="1">Whole Body</tissue>
    </source>
</reference>
<name>A0A6G0Z582_APHCR</name>
<protein>
    <submittedName>
        <fullName evidence="1">Uncharacterized protein</fullName>
    </submittedName>
</protein>
<gene>
    <name evidence="1" type="ORF">FWK35_00008790</name>
</gene>